<sequence>RNYGRAREEVRNAAMSEADATVMEVEGGGEGETFEVGKTYAVTLFTGIEFNGIVLAYDSNPNFVIFHILSMLLAARNGTKPETGKSMTTRMVNAKFITKLKFLGKVKDPLASKKRLVDLDGLLAKEGDAIREIEKIGVGVTAEAQSIFDALSKSFAVHWENTDIVVMREVRVCSPYHHSDCVTGGTNAAKQRVKRAVTEGGEREVETQWHMRQLIERKSLVESEFFLDPYHSNPNWSILYGDHGSIHSGLEELKLDLPGNTSFASYFTQNKIKKIRVVACTDGLVLLRLEPDDDEDRMARYYVGNPMLRQLIQLPPPPSLPRRDLPRRYGFYDSGLVTRKHNSTLLGYKVVRVDGEALKLGLSQTWSFEIFSSDSGEWDVVKVSCPGDGVVMLSTYSPVSVNGKLHWLDHTGRIIVHDFFSRDDQVRAISLPARMQDNLWFPGALKVFAPLHAVRWSAPPRKDLLCLLMPGLMKDVNKSYTVRIWRLKCDSWSFEKAREINMACVGVGRSCVPVAINVFDVDIIYLWDFYSKCFLACNLRTNTKSYGARKVGTFVPDDRTIPDPFEDHRYGFVYKEDTLCFEPRFCLSQFVPSSQAVPT</sequence>
<evidence type="ECO:0000313" key="2">
    <source>
        <dbReference type="EMBL" id="CAH2066538.1"/>
    </source>
</evidence>
<dbReference type="PROSITE" id="PS52001">
    <property type="entry name" value="AD"/>
    <property type="match status" value="1"/>
</dbReference>
<dbReference type="InterPro" id="IPR047574">
    <property type="entry name" value="AD"/>
</dbReference>
<dbReference type="SMART" id="SM00995">
    <property type="entry name" value="AD"/>
    <property type="match status" value="1"/>
</dbReference>
<feature type="non-terminal residue" evidence="2">
    <location>
        <position position="599"/>
    </location>
</feature>
<dbReference type="PANTHER" id="PTHR13542">
    <property type="entry name" value="LSM12 HOMOLOG"/>
    <property type="match status" value="1"/>
</dbReference>
<feature type="domain" description="AD" evidence="1">
    <location>
        <begin position="115"/>
        <end position="205"/>
    </location>
</feature>
<organism evidence="2 3">
    <name type="scientific">Thlaspi arvense</name>
    <name type="common">Field penny-cress</name>
    <dbReference type="NCBI Taxonomy" id="13288"/>
    <lineage>
        <taxon>Eukaryota</taxon>
        <taxon>Viridiplantae</taxon>
        <taxon>Streptophyta</taxon>
        <taxon>Embryophyta</taxon>
        <taxon>Tracheophyta</taxon>
        <taxon>Spermatophyta</taxon>
        <taxon>Magnoliopsida</taxon>
        <taxon>eudicotyledons</taxon>
        <taxon>Gunneridae</taxon>
        <taxon>Pentapetalae</taxon>
        <taxon>rosids</taxon>
        <taxon>malvids</taxon>
        <taxon>Brassicales</taxon>
        <taxon>Brassicaceae</taxon>
        <taxon>Thlaspideae</taxon>
        <taxon>Thlaspi</taxon>
    </lineage>
</organism>
<keyword evidence="3" id="KW-1185">Reference proteome</keyword>
<dbReference type="EMBL" id="OU466861">
    <property type="protein sequence ID" value="CAH2066538.1"/>
    <property type="molecule type" value="Genomic_DNA"/>
</dbReference>
<dbReference type="InterPro" id="IPR056592">
    <property type="entry name" value="Beta-prop_At3g26010-like"/>
</dbReference>
<dbReference type="InterPro" id="IPR039683">
    <property type="entry name" value="Lsm12-like"/>
</dbReference>
<accession>A0AAU9SJA1</accession>
<reference evidence="2 3" key="1">
    <citation type="submission" date="2022-03" db="EMBL/GenBank/DDBJ databases">
        <authorList>
            <person name="Nunn A."/>
            <person name="Chopra R."/>
            <person name="Nunn A."/>
            <person name="Contreras Garrido A."/>
        </authorList>
    </citation>
    <scope>NUCLEOTIDE SEQUENCE [LARGE SCALE GENOMIC DNA]</scope>
</reference>
<dbReference type="Pfam" id="PF24750">
    <property type="entry name" value="b-prop_At3g26010-like"/>
    <property type="match status" value="1"/>
</dbReference>
<dbReference type="InterPro" id="IPR019181">
    <property type="entry name" value="LSM12_ABD"/>
</dbReference>
<dbReference type="Pfam" id="PF09793">
    <property type="entry name" value="AD"/>
    <property type="match status" value="1"/>
</dbReference>
<gene>
    <name evidence="2" type="ORF">TAV2_LOCUS15584</name>
</gene>
<protein>
    <recommendedName>
        <fullName evidence="1">AD domain-containing protein</fullName>
    </recommendedName>
</protein>
<name>A0AAU9SJA1_THLAR</name>
<dbReference type="Proteomes" id="UP000836841">
    <property type="component" value="Chromosome 5"/>
</dbReference>
<proteinExistence type="predicted"/>
<evidence type="ECO:0000259" key="1">
    <source>
        <dbReference type="PROSITE" id="PS52001"/>
    </source>
</evidence>
<evidence type="ECO:0000313" key="3">
    <source>
        <dbReference type="Proteomes" id="UP000836841"/>
    </source>
</evidence>
<dbReference type="AlphaFoldDB" id="A0AAU9SJA1"/>